<keyword evidence="1" id="KW-0732">Signal</keyword>
<feature type="chain" id="PRO_5046910766" description="Secreted protein" evidence="1">
    <location>
        <begin position="27"/>
        <end position="125"/>
    </location>
</feature>
<evidence type="ECO:0008006" key="4">
    <source>
        <dbReference type="Google" id="ProtNLM"/>
    </source>
</evidence>
<feature type="signal peptide" evidence="1">
    <location>
        <begin position="1"/>
        <end position="26"/>
    </location>
</feature>
<evidence type="ECO:0000313" key="3">
    <source>
        <dbReference type="Proteomes" id="UP001596157"/>
    </source>
</evidence>
<evidence type="ECO:0000256" key="1">
    <source>
        <dbReference type="SAM" id="SignalP"/>
    </source>
</evidence>
<name>A0ABW0EHT2_9PSEU</name>
<dbReference type="Proteomes" id="UP001596157">
    <property type="component" value="Unassembled WGS sequence"/>
</dbReference>
<comment type="caution">
    <text evidence="2">The sequence shown here is derived from an EMBL/GenBank/DDBJ whole genome shotgun (WGS) entry which is preliminary data.</text>
</comment>
<organism evidence="2 3">
    <name type="scientific">Actinokineospora guangxiensis</name>
    <dbReference type="NCBI Taxonomy" id="1490288"/>
    <lineage>
        <taxon>Bacteria</taxon>
        <taxon>Bacillati</taxon>
        <taxon>Actinomycetota</taxon>
        <taxon>Actinomycetes</taxon>
        <taxon>Pseudonocardiales</taxon>
        <taxon>Pseudonocardiaceae</taxon>
        <taxon>Actinokineospora</taxon>
    </lineage>
</organism>
<dbReference type="RefSeq" id="WP_378243128.1">
    <property type="nucleotide sequence ID" value="NZ_JBHSKF010000001.1"/>
</dbReference>
<reference evidence="3" key="1">
    <citation type="journal article" date="2019" name="Int. J. Syst. Evol. Microbiol.">
        <title>The Global Catalogue of Microorganisms (GCM) 10K type strain sequencing project: providing services to taxonomists for standard genome sequencing and annotation.</title>
        <authorList>
            <consortium name="The Broad Institute Genomics Platform"/>
            <consortium name="The Broad Institute Genome Sequencing Center for Infectious Disease"/>
            <person name="Wu L."/>
            <person name="Ma J."/>
        </authorList>
    </citation>
    <scope>NUCLEOTIDE SEQUENCE [LARGE SCALE GENOMIC DNA]</scope>
    <source>
        <strain evidence="3">CCUG 59778</strain>
    </source>
</reference>
<proteinExistence type="predicted"/>
<keyword evidence="3" id="KW-1185">Reference proteome</keyword>
<gene>
    <name evidence="2" type="ORF">ACFPM7_02085</name>
</gene>
<dbReference type="EMBL" id="JBHSKF010000001">
    <property type="protein sequence ID" value="MFC5285828.1"/>
    <property type="molecule type" value="Genomic_DNA"/>
</dbReference>
<evidence type="ECO:0000313" key="2">
    <source>
        <dbReference type="EMBL" id="MFC5285828.1"/>
    </source>
</evidence>
<sequence>MRTTRLITVLAVSAGLVVAAPATALAQEPVTVTLSPEQVQRVCEQRIPRIERRVAKARERITAGPEVRGSVKWLEKRAEAERAAGRETTAEVLAEKAERRAARGPRLEEITARVAKFRDEHCAAK</sequence>
<accession>A0ABW0EHT2</accession>
<protein>
    <recommendedName>
        <fullName evidence="4">Secreted protein</fullName>
    </recommendedName>
</protein>